<keyword evidence="4" id="KW-1185">Reference proteome</keyword>
<dbReference type="InterPro" id="IPR003325">
    <property type="entry name" value="TerD"/>
</dbReference>
<dbReference type="PANTHER" id="PTHR32097:SF4">
    <property type="entry name" value="GENERAL STRESS PROTEIN 16U"/>
    <property type="match status" value="1"/>
</dbReference>
<name>A0ABN3U0I4_9ACTN</name>
<evidence type="ECO:0000313" key="4">
    <source>
        <dbReference type="Proteomes" id="UP001500886"/>
    </source>
</evidence>
<evidence type="ECO:0000259" key="2">
    <source>
        <dbReference type="Pfam" id="PF02342"/>
    </source>
</evidence>
<dbReference type="Gene3D" id="2.60.60.30">
    <property type="entry name" value="sav2460 like domains"/>
    <property type="match status" value="1"/>
</dbReference>
<evidence type="ECO:0000313" key="3">
    <source>
        <dbReference type="EMBL" id="GAA2722045.1"/>
    </source>
</evidence>
<proteinExistence type="inferred from homology"/>
<accession>A0ABN3U0I4</accession>
<sequence>MVSGLSKGLARVEVALRWDPSPLGAAAHDLDLIAGTFTADDPYGDPAYLVHFDSRSPDGTIALDRDSTDGRGLGDDEVMTLELDRLAPRYVRVVVGVMIQQNAGRLTFGEVAGTGVRVREGYAQLASDDLSAAAGATAAVVAEFARDAAGNWVFRPGVRGFDADPATFARILGTRPQ</sequence>
<reference evidence="3 4" key="1">
    <citation type="journal article" date="2019" name="Int. J. Syst. Evol. Microbiol.">
        <title>The Global Catalogue of Microorganisms (GCM) 10K type strain sequencing project: providing services to taxonomists for standard genome sequencing and annotation.</title>
        <authorList>
            <consortium name="The Broad Institute Genomics Platform"/>
            <consortium name="The Broad Institute Genome Sequencing Center for Infectious Disease"/>
            <person name="Wu L."/>
            <person name="Ma J."/>
        </authorList>
    </citation>
    <scope>NUCLEOTIDE SEQUENCE [LARGE SCALE GENOMIC DNA]</scope>
    <source>
        <strain evidence="3 4">JCM 4542</strain>
    </source>
</reference>
<dbReference type="CDD" id="cd06974">
    <property type="entry name" value="TerD_like"/>
    <property type="match status" value="1"/>
</dbReference>
<organism evidence="3 4">
    <name type="scientific">Streptomyces luteosporeus</name>
    <dbReference type="NCBI Taxonomy" id="173856"/>
    <lineage>
        <taxon>Bacteria</taxon>
        <taxon>Bacillati</taxon>
        <taxon>Actinomycetota</taxon>
        <taxon>Actinomycetes</taxon>
        <taxon>Kitasatosporales</taxon>
        <taxon>Streptomycetaceae</taxon>
        <taxon>Streptomyces</taxon>
    </lineage>
</organism>
<dbReference type="InterPro" id="IPR051324">
    <property type="entry name" value="Stress/Tellurium_Resist"/>
</dbReference>
<dbReference type="PANTHER" id="PTHR32097">
    <property type="entry name" value="CAMP-BINDING PROTEIN 1-RELATED"/>
    <property type="match status" value="1"/>
</dbReference>
<dbReference type="Pfam" id="PF02342">
    <property type="entry name" value="TerD"/>
    <property type="match status" value="1"/>
</dbReference>
<comment type="similarity">
    <text evidence="1">Belongs to the CAPAB/TerDEXZ family.</text>
</comment>
<protein>
    <submittedName>
        <fullName evidence="3">TerD family protein</fullName>
    </submittedName>
</protein>
<evidence type="ECO:0000256" key="1">
    <source>
        <dbReference type="ARBA" id="ARBA00008775"/>
    </source>
</evidence>
<gene>
    <name evidence="3" type="ORF">GCM10010315_46310</name>
</gene>
<comment type="caution">
    <text evidence="3">The sequence shown here is derived from an EMBL/GenBank/DDBJ whole genome shotgun (WGS) entry which is preliminary data.</text>
</comment>
<dbReference type="EMBL" id="BAAASL010000019">
    <property type="protein sequence ID" value="GAA2722045.1"/>
    <property type="molecule type" value="Genomic_DNA"/>
</dbReference>
<dbReference type="Proteomes" id="UP001500886">
    <property type="component" value="Unassembled WGS sequence"/>
</dbReference>
<feature type="domain" description="TerD" evidence="2">
    <location>
        <begin position="6"/>
        <end position="164"/>
    </location>
</feature>